<keyword evidence="2" id="KW-1185">Reference proteome</keyword>
<name>A0ACA9NE05_9GLOM</name>
<evidence type="ECO:0000313" key="2">
    <source>
        <dbReference type="Proteomes" id="UP000789525"/>
    </source>
</evidence>
<organism evidence="1 2">
    <name type="scientific">Acaulospora colombiana</name>
    <dbReference type="NCBI Taxonomy" id="27376"/>
    <lineage>
        <taxon>Eukaryota</taxon>
        <taxon>Fungi</taxon>
        <taxon>Fungi incertae sedis</taxon>
        <taxon>Mucoromycota</taxon>
        <taxon>Glomeromycotina</taxon>
        <taxon>Glomeromycetes</taxon>
        <taxon>Diversisporales</taxon>
        <taxon>Acaulosporaceae</taxon>
        <taxon>Acaulospora</taxon>
    </lineage>
</organism>
<dbReference type="EMBL" id="CAJVPT010020524">
    <property type="protein sequence ID" value="CAG8648761.1"/>
    <property type="molecule type" value="Genomic_DNA"/>
</dbReference>
<evidence type="ECO:0000313" key="1">
    <source>
        <dbReference type="EMBL" id="CAG8648761.1"/>
    </source>
</evidence>
<dbReference type="Proteomes" id="UP000789525">
    <property type="component" value="Unassembled WGS sequence"/>
</dbReference>
<comment type="caution">
    <text evidence="1">The sequence shown here is derived from an EMBL/GenBank/DDBJ whole genome shotgun (WGS) entry which is preliminary data.</text>
</comment>
<proteinExistence type="predicted"/>
<protein>
    <submittedName>
        <fullName evidence="1">13225_t:CDS:1</fullName>
    </submittedName>
</protein>
<accession>A0ACA9NE05</accession>
<sequence length="86" mass="8822">EPSMEPENNSEPEVSETSSGSSWTNGTPKNKSSVPKKGAGVEAKNGAQIECQGLHVTVRAKVKASGLSAKGPGSKVFACDTDFTIG</sequence>
<feature type="non-terminal residue" evidence="1">
    <location>
        <position position="1"/>
    </location>
</feature>
<reference evidence="1" key="1">
    <citation type="submission" date="2021-06" db="EMBL/GenBank/DDBJ databases">
        <authorList>
            <person name="Kallberg Y."/>
            <person name="Tangrot J."/>
            <person name="Rosling A."/>
        </authorList>
    </citation>
    <scope>NUCLEOTIDE SEQUENCE</scope>
    <source>
        <strain evidence="1">CL356</strain>
    </source>
</reference>
<gene>
    <name evidence="1" type="ORF">ACOLOM_LOCUS8180</name>
</gene>